<name>A0A0N5CU27_THECL</name>
<proteinExistence type="predicted"/>
<dbReference type="AlphaFoldDB" id="A0A0N5CU27"/>
<accession>A0A0N5CU27</accession>
<sequence>MGPTVERRIQGDSVETEGSMTARFPVCIAGAVVRFCQEEREACLVPDGHLDDCFCLTGRKNCQCCCLCKRKEGKDNRHKKPTDCVKIFFSKFRNQNKLFIDMQE</sequence>
<evidence type="ECO:0000313" key="1">
    <source>
        <dbReference type="EMBL" id="VDN00728.1"/>
    </source>
</evidence>
<gene>
    <name evidence="1" type="ORF">TCLT_LOCUS3734</name>
</gene>
<evidence type="ECO:0000313" key="2">
    <source>
        <dbReference type="Proteomes" id="UP000276776"/>
    </source>
</evidence>
<reference evidence="3" key="1">
    <citation type="submission" date="2017-02" db="UniProtKB">
        <authorList>
            <consortium name="WormBaseParasite"/>
        </authorList>
    </citation>
    <scope>IDENTIFICATION</scope>
</reference>
<evidence type="ECO:0000313" key="3">
    <source>
        <dbReference type="WBParaSite" id="TCLT_0000374501-mRNA-1"/>
    </source>
</evidence>
<dbReference type="Proteomes" id="UP000276776">
    <property type="component" value="Unassembled WGS sequence"/>
</dbReference>
<dbReference type="WBParaSite" id="TCLT_0000374501-mRNA-1">
    <property type="protein sequence ID" value="TCLT_0000374501-mRNA-1"/>
    <property type="gene ID" value="TCLT_0000374501"/>
</dbReference>
<dbReference type="EMBL" id="UYYF01004265">
    <property type="protein sequence ID" value="VDN00728.1"/>
    <property type="molecule type" value="Genomic_DNA"/>
</dbReference>
<protein>
    <submittedName>
        <fullName evidence="3">Disintegrin domain-containing protein</fullName>
    </submittedName>
</protein>
<organism evidence="3">
    <name type="scientific">Thelazia callipaeda</name>
    <name type="common">Oriental eyeworm</name>
    <name type="synonym">Parasitic nematode</name>
    <dbReference type="NCBI Taxonomy" id="103827"/>
    <lineage>
        <taxon>Eukaryota</taxon>
        <taxon>Metazoa</taxon>
        <taxon>Ecdysozoa</taxon>
        <taxon>Nematoda</taxon>
        <taxon>Chromadorea</taxon>
        <taxon>Rhabditida</taxon>
        <taxon>Spirurina</taxon>
        <taxon>Spiruromorpha</taxon>
        <taxon>Thelazioidea</taxon>
        <taxon>Thelaziidae</taxon>
        <taxon>Thelazia</taxon>
    </lineage>
</organism>
<keyword evidence="2" id="KW-1185">Reference proteome</keyword>
<reference evidence="1 2" key="2">
    <citation type="submission" date="2018-11" db="EMBL/GenBank/DDBJ databases">
        <authorList>
            <consortium name="Pathogen Informatics"/>
        </authorList>
    </citation>
    <scope>NUCLEOTIDE SEQUENCE [LARGE SCALE GENOMIC DNA]</scope>
</reference>